<dbReference type="EMBL" id="WSSB01000013">
    <property type="protein sequence ID" value="MXR37948.1"/>
    <property type="molecule type" value="Genomic_DNA"/>
</dbReference>
<evidence type="ECO:0000313" key="1">
    <source>
        <dbReference type="EMBL" id="MXR37948.1"/>
    </source>
</evidence>
<proteinExistence type="predicted"/>
<evidence type="ECO:0000313" key="2">
    <source>
        <dbReference type="Proteomes" id="UP000467214"/>
    </source>
</evidence>
<reference evidence="1 2" key="1">
    <citation type="submission" date="2019-12" db="EMBL/GenBank/DDBJ databases">
        <title>Neisseriaceae gen. nov. sp. Genome sequencing and assembly.</title>
        <authorList>
            <person name="Liu Z."/>
            <person name="Li A."/>
        </authorList>
    </citation>
    <scope>NUCLEOTIDE SEQUENCE [LARGE SCALE GENOMIC DNA]</scope>
    <source>
        <strain evidence="1 2">B2N2-7</strain>
    </source>
</reference>
<sequence>MRMVRHGYILLEALIALLLLAVGLLAGLRLASATLASSAEAKAHAFAQYYAADKLESLRALIAAGEYQRTACPGAGSLLVSSEAPEQTTVQGTIFSRSWQVTPQCTPSYRVLRVEVTWQDKAGPHRVELASLLTWSDPARVRER</sequence>
<dbReference type="RefSeq" id="WP_160797781.1">
    <property type="nucleotide sequence ID" value="NZ_WSSB01000013.1"/>
</dbReference>
<keyword evidence="2" id="KW-1185">Reference proteome</keyword>
<dbReference type="Proteomes" id="UP000467214">
    <property type="component" value="Unassembled WGS sequence"/>
</dbReference>
<evidence type="ECO:0008006" key="3">
    <source>
        <dbReference type="Google" id="ProtNLM"/>
    </source>
</evidence>
<organism evidence="1 2">
    <name type="scientific">Craterilacuibacter sinensis</name>
    <dbReference type="NCBI Taxonomy" id="2686017"/>
    <lineage>
        <taxon>Bacteria</taxon>
        <taxon>Pseudomonadati</taxon>
        <taxon>Pseudomonadota</taxon>
        <taxon>Betaproteobacteria</taxon>
        <taxon>Neisseriales</taxon>
        <taxon>Neisseriaceae</taxon>
        <taxon>Craterilacuibacter</taxon>
    </lineage>
</organism>
<protein>
    <recommendedName>
        <fullName evidence="3">Prepilin-type N-terminal cleavage/methylation domain-containing protein</fullName>
    </recommendedName>
</protein>
<comment type="caution">
    <text evidence="1">The sequence shown here is derived from an EMBL/GenBank/DDBJ whole genome shotgun (WGS) entry which is preliminary data.</text>
</comment>
<accession>A0A845BS18</accession>
<name>A0A845BS18_9NEIS</name>
<gene>
    <name evidence="1" type="ORF">GQF02_13290</name>
</gene>
<dbReference type="AlphaFoldDB" id="A0A845BS18"/>